<dbReference type="EMBL" id="UINC01011146">
    <property type="protein sequence ID" value="SVA49312.1"/>
    <property type="molecule type" value="Genomic_DNA"/>
</dbReference>
<dbReference type="AlphaFoldDB" id="A0A381WA04"/>
<dbReference type="PANTHER" id="PTHR30258">
    <property type="entry name" value="TYPE II SECRETION SYSTEM PROTEIN GSPE-RELATED"/>
    <property type="match status" value="1"/>
</dbReference>
<evidence type="ECO:0000313" key="4">
    <source>
        <dbReference type="EMBL" id="SVA49312.1"/>
    </source>
</evidence>
<dbReference type="InterPro" id="IPR027417">
    <property type="entry name" value="P-loop_NTPase"/>
</dbReference>
<dbReference type="PANTHER" id="PTHR30258:SF2">
    <property type="entry name" value="COMG OPERON PROTEIN 1"/>
    <property type="match status" value="1"/>
</dbReference>
<dbReference type="Pfam" id="PF00437">
    <property type="entry name" value="T2SSE"/>
    <property type="match status" value="1"/>
</dbReference>
<dbReference type="SUPFAM" id="SSF52540">
    <property type="entry name" value="P-loop containing nucleoside triphosphate hydrolases"/>
    <property type="match status" value="1"/>
</dbReference>
<gene>
    <name evidence="4" type="ORF">METZ01_LOCUS102166</name>
</gene>
<dbReference type="GO" id="GO:0005886">
    <property type="term" value="C:plasma membrane"/>
    <property type="evidence" value="ECO:0007669"/>
    <property type="project" value="TreeGrafter"/>
</dbReference>
<reference evidence="4" key="1">
    <citation type="submission" date="2018-05" db="EMBL/GenBank/DDBJ databases">
        <authorList>
            <person name="Lanie J.A."/>
            <person name="Ng W.-L."/>
            <person name="Kazmierczak K.M."/>
            <person name="Andrzejewski T.M."/>
            <person name="Davidsen T.M."/>
            <person name="Wayne K.J."/>
            <person name="Tettelin H."/>
            <person name="Glass J.I."/>
            <person name="Rusch D."/>
            <person name="Podicherti R."/>
            <person name="Tsui H.-C.T."/>
            <person name="Winkler M.E."/>
        </authorList>
    </citation>
    <scope>NUCLEOTIDE SEQUENCE</scope>
</reference>
<evidence type="ECO:0000259" key="3">
    <source>
        <dbReference type="Pfam" id="PF00437"/>
    </source>
</evidence>
<keyword evidence="2" id="KW-0067">ATP-binding</keyword>
<sequence length="199" mass="21884">MQLDSKAQALDWAPPLEGQDATAAVEWLLQFATRHQASDVHLHMDREGCRVQFRLDGVLTHVGTLPAEAAKLILGRVKYLAKLKTYVESLPQDGRISADEVGLASDVRVSTYPTVTGEKLVLRLFYEEHQLALNQLGFSTDVREALEQQLGIRAGMILLTGPAGSGKTTTIYALLQRLLEIDSCHVITVEDPVERVIPG</sequence>
<keyword evidence="1" id="KW-0547">Nucleotide-binding</keyword>
<dbReference type="Gene3D" id="3.40.50.300">
    <property type="entry name" value="P-loop containing nucleotide triphosphate hydrolases"/>
    <property type="match status" value="1"/>
</dbReference>
<evidence type="ECO:0000256" key="1">
    <source>
        <dbReference type="ARBA" id="ARBA00022741"/>
    </source>
</evidence>
<name>A0A381WA04_9ZZZZ</name>
<feature type="non-terminal residue" evidence="4">
    <location>
        <position position="199"/>
    </location>
</feature>
<dbReference type="InterPro" id="IPR001482">
    <property type="entry name" value="T2SS/T4SS_dom"/>
</dbReference>
<organism evidence="4">
    <name type="scientific">marine metagenome</name>
    <dbReference type="NCBI Taxonomy" id="408172"/>
    <lineage>
        <taxon>unclassified sequences</taxon>
        <taxon>metagenomes</taxon>
        <taxon>ecological metagenomes</taxon>
    </lineage>
</organism>
<proteinExistence type="predicted"/>
<dbReference type="GO" id="GO:0005524">
    <property type="term" value="F:ATP binding"/>
    <property type="evidence" value="ECO:0007669"/>
    <property type="project" value="UniProtKB-KW"/>
</dbReference>
<dbReference type="GO" id="GO:0016887">
    <property type="term" value="F:ATP hydrolysis activity"/>
    <property type="evidence" value="ECO:0007669"/>
    <property type="project" value="TreeGrafter"/>
</dbReference>
<feature type="domain" description="Bacterial type II secretion system protein E" evidence="3">
    <location>
        <begin position="27"/>
        <end position="197"/>
    </location>
</feature>
<accession>A0A381WA04</accession>
<protein>
    <recommendedName>
        <fullName evidence="3">Bacterial type II secretion system protein E domain-containing protein</fullName>
    </recommendedName>
</protein>
<evidence type="ECO:0000256" key="2">
    <source>
        <dbReference type="ARBA" id="ARBA00022840"/>
    </source>
</evidence>
<dbReference type="Gene3D" id="3.30.450.90">
    <property type="match status" value="1"/>
</dbReference>